<dbReference type="Pfam" id="PF13181">
    <property type="entry name" value="TPR_8"/>
    <property type="match status" value="1"/>
</dbReference>
<dbReference type="AlphaFoldDB" id="A0A0R3TND8"/>
<dbReference type="SMART" id="SM00271">
    <property type="entry name" value="DnaJ"/>
    <property type="match status" value="1"/>
</dbReference>
<dbReference type="Pfam" id="PF00226">
    <property type="entry name" value="DnaJ"/>
    <property type="match status" value="1"/>
</dbReference>
<proteinExistence type="predicted"/>
<keyword evidence="2" id="KW-0732">Signal</keyword>
<accession>A0A0R3TND8</accession>
<dbReference type="GO" id="GO:0005783">
    <property type="term" value="C:endoplasmic reticulum"/>
    <property type="evidence" value="ECO:0007669"/>
    <property type="project" value="UniProtKB-SubCell"/>
</dbReference>
<dbReference type="SUPFAM" id="SSF48452">
    <property type="entry name" value="TPR-like"/>
    <property type="match status" value="1"/>
</dbReference>
<keyword evidence="5" id="KW-0175">Coiled coil</keyword>
<feature type="coiled-coil region" evidence="5">
    <location>
        <begin position="133"/>
        <end position="160"/>
    </location>
</feature>
<comment type="subcellular location">
    <subcellularLocation>
        <location evidence="1">Endoplasmic reticulum</location>
    </subcellularLocation>
</comment>
<evidence type="ECO:0000256" key="5">
    <source>
        <dbReference type="SAM" id="Coils"/>
    </source>
</evidence>
<dbReference type="GO" id="GO:0051787">
    <property type="term" value="F:misfolded protein binding"/>
    <property type="evidence" value="ECO:0007669"/>
    <property type="project" value="TreeGrafter"/>
</dbReference>
<dbReference type="InterPro" id="IPR051727">
    <property type="entry name" value="DnaJ_C3_Co-chaperones"/>
</dbReference>
<evidence type="ECO:0000256" key="1">
    <source>
        <dbReference type="ARBA" id="ARBA00004240"/>
    </source>
</evidence>
<keyword evidence="3" id="KW-0256">Endoplasmic reticulum</keyword>
<protein>
    <submittedName>
        <fullName evidence="8">J domain-containing protein</fullName>
    </submittedName>
</protein>
<feature type="repeat" description="TPR" evidence="4">
    <location>
        <begin position="335"/>
        <end position="368"/>
    </location>
</feature>
<dbReference type="InterPro" id="IPR036869">
    <property type="entry name" value="J_dom_sf"/>
</dbReference>
<dbReference type="PROSITE" id="PS50005">
    <property type="entry name" value="TPR"/>
    <property type="match status" value="2"/>
</dbReference>
<evidence type="ECO:0000256" key="4">
    <source>
        <dbReference type="PROSITE-ProRule" id="PRU00339"/>
    </source>
</evidence>
<reference evidence="8" key="1">
    <citation type="submission" date="2016-04" db="UniProtKB">
        <authorList>
            <consortium name="WormBaseParasite"/>
        </authorList>
    </citation>
    <scope>IDENTIFICATION</scope>
</reference>
<feature type="repeat" description="TPR" evidence="4">
    <location>
        <begin position="39"/>
        <end position="72"/>
    </location>
</feature>
<dbReference type="InterPro" id="IPR001623">
    <property type="entry name" value="DnaJ_domain"/>
</dbReference>
<dbReference type="SUPFAM" id="SSF46565">
    <property type="entry name" value="Chaperone J-domain"/>
    <property type="match status" value="1"/>
</dbReference>
<dbReference type="GO" id="GO:0051087">
    <property type="term" value="F:protein-folding chaperone binding"/>
    <property type="evidence" value="ECO:0007669"/>
    <property type="project" value="TreeGrafter"/>
</dbReference>
<dbReference type="CDD" id="cd06257">
    <property type="entry name" value="DnaJ"/>
    <property type="match status" value="1"/>
</dbReference>
<dbReference type="GO" id="GO:0034975">
    <property type="term" value="P:protein folding in endoplasmic reticulum"/>
    <property type="evidence" value="ECO:0007669"/>
    <property type="project" value="TreeGrafter"/>
</dbReference>
<dbReference type="Gene3D" id="1.25.40.10">
    <property type="entry name" value="Tetratricopeptide repeat domain"/>
    <property type="match status" value="1"/>
</dbReference>
<sequence>LTVGFYKMRVSFLLVPPITLFKSFLILLFCYVSRGNESVESLLARGTQSLSSGNLVLAVDLYTEAINIDPDNYMSRYRRATAYIAMGKLKVALPDLEKTLSLNPGFVLAHKQKALINLKLGNLKESRASLLILKSNDDDVNKLLNDINDAEANLDYAKQLYFREQFTEALPLFDFVMDIVPSNREIHEMRAICRIKSGDTIRGIEELRECIHMVSDNREGLLRVSKIMYDFGWAERSLEEVRECLKLDPDDKPCRAHYGKVRILVKTMKLGEKQRKDEKWNDCIKTGNRIIELNDSISDYVLQGKVLICECASWVDPELAISSCKYVISEKSHLIDAYLSLGRAYWKLDYLDEAEHAFQQVLKLDDKNYMAQNRLHDIKNRRKAQGKRDYYKILGVRRRATDDEIKQAYRKLAGKAHPDRYTDPVEKEAATKRFLDINDARDVLLDPGMRAQFDQGIDPKDPEANTRSPFGSGKSKPFFFQGGKPFGFNFRNFDPFAGGNGHFEFHFG</sequence>
<organism evidence="8">
    <name type="scientific">Rodentolepis nana</name>
    <name type="common">Dwarf tapeworm</name>
    <name type="synonym">Hymenolepis nana</name>
    <dbReference type="NCBI Taxonomy" id="102285"/>
    <lineage>
        <taxon>Eukaryota</taxon>
        <taxon>Metazoa</taxon>
        <taxon>Spiralia</taxon>
        <taxon>Lophotrochozoa</taxon>
        <taxon>Platyhelminthes</taxon>
        <taxon>Cestoda</taxon>
        <taxon>Eucestoda</taxon>
        <taxon>Cyclophyllidea</taxon>
        <taxon>Hymenolepididae</taxon>
        <taxon>Rodentolepis</taxon>
    </lineage>
</organism>
<dbReference type="InterPro" id="IPR019734">
    <property type="entry name" value="TPR_rpt"/>
</dbReference>
<dbReference type="WBParaSite" id="HNAJ_0000889001-mRNA-1">
    <property type="protein sequence ID" value="HNAJ_0000889001-mRNA-1"/>
    <property type="gene ID" value="HNAJ_0000889001"/>
</dbReference>
<dbReference type="PANTHER" id="PTHR44140">
    <property type="entry name" value="LD25575P"/>
    <property type="match status" value="1"/>
</dbReference>
<dbReference type="InterPro" id="IPR011990">
    <property type="entry name" value="TPR-like_helical_dom_sf"/>
</dbReference>
<evidence type="ECO:0000256" key="6">
    <source>
        <dbReference type="SAM" id="MobiDB-lite"/>
    </source>
</evidence>
<dbReference type="STRING" id="102285.A0A0R3TND8"/>
<keyword evidence="4" id="KW-0802">TPR repeat</keyword>
<name>A0A0R3TND8_RODNA</name>
<dbReference type="PRINTS" id="PR00625">
    <property type="entry name" value="JDOMAIN"/>
</dbReference>
<evidence type="ECO:0000256" key="2">
    <source>
        <dbReference type="ARBA" id="ARBA00022729"/>
    </source>
</evidence>
<evidence type="ECO:0000256" key="3">
    <source>
        <dbReference type="ARBA" id="ARBA00022824"/>
    </source>
</evidence>
<feature type="region of interest" description="Disordered" evidence="6">
    <location>
        <begin position="453"/>
        <end position="473"/>
    </location>
</feature>
<dbReference type="Gene3D" id="1.10.287.110">
    <property type="entry name" value="DnaJ domain"/>
    <property type="match status" value="1"/>
</dbReference>
<dbReference type="PANTHER" id="PTHR44140:SF2">
    <property type="entry name" value="LD25575P"/>
    <property type="match status" value="1"/>
</dbReference>
<evidence type="ECO:0000259" key="7">
    <source>
        <dbReference type="PROSITE" id="PS50076"/>
    </source>
</evidence>
<dbReference type="PROSITE" id="PS50076">
    <property type="entry name" value="DNAJ_2"/>
    <property type="match status" value="1"/>
</dbReference>
<evidence type="ECO:0000313" key="8">
    <source>
        <dbReference type="WBParaSite" id="HNAJ_0000889001-mRNA-1"/>
    </source>
</evidence>
<dbReference type="SMART" id="SM00028">
    <property type="entry name" value="TPR"/>
    <property type="match status" value="5"/>
</dbReference>
<dbReference type="Pfam" id="PF13432">
    <property type="entry name" value="TPR_16"/>
    <property type="match status" value="1"/>
</dbReference>
<feature type="domain" description="J" evidence="7">
    <location>
        <begin position="389"/>
        <end position="457"/>
    </location>
</feature>